<dbReference type="Pfam" id="PF17039">
    <property type="entry name" value="Glyco_tran_10_N"/>
    <property type="match status" value="1"/>
</dbReference>
<protein>
    <recommendedName>
        <fullName evidence="12">Fucosyltransferase</fullName>
        <ecNumber evidence="12">2.4.1.-</ecNumber>
    </recommendedName>
</protein>
<dbReference type="Proteomes" id="UP000605970">
    <property type="component" value="Unassembled WGS sequence"/>
</dbReference>
<keyword evidence="16" id="KW-1185">Reference proteome</keyword>
<keyword evidence="9 12" id="KW-0333">Golgi apparatus</keyword>
<comment type="pathway">
    <text evidence="2">Protein modification; protein glycosylation.</text>
</comment>
<dbReference type="SUPFAM" id="SSF53756">
    <property type="entry name" value="UDP-Glycosyltransferase/glycogen phosphorylase"/>
    <property type="match status" value="1"/>
</dbReference>
<dbReference type="FunFam" id="3.40.50.11660:FF:000002">
    <property type="entry name" value="Alpha-(1,3)-fucosyltransferase"/>
    <property type="match status" value="1"/>
</dbReference>
<evidence type="ECO:0000256" key="12">
    <source>
        <dbReference type="RuleBase" id="RU003832"/>
    </source>
</evidence>
<evidence type="ECO:0000256" key="8">
    <source>
        <dbReference type="ARBA" id="ARBA00022989"/>
    </source>
</evidence>
<dbReference type="PANTHER" id="PTHR48438:SF1">
    <property type="entry name" value="ALPHA-(1,3)-FUCOSYLTRANSFERASE C-RELATED"/>
    <property type="match status" value="1"/>
</dbReference>
<dbReference type="OrthoDB" id="5790915at2759"/>
<dbReference type="EC" id="2.4.1.-" evidence="12"/>
<evidence type="ECO:0000313" key="16">
    <source>
        <dbReference type="Proteomes" id="UP000605970"/>
    </source>
</evidence>
<keyword evidence="8 12" id="KW-1133">Transmembrane helix</keyword>
<dbReference type="GO" id="GO:0032580">
    <property type="term" value="C:Golgi cisterna membrane"/>
    <property type="evidence" value="ECO:0007669"/>
    <property type="project" value="UniProtKB-SubCell"/>
</dbReference>
<keyword evidence="5 12" id="KW-0808">Transferase</keyword>
<evidence type="ECO:0000256" key="6">
    <source>
        <dbReference type="ARBA" id="ARBA00022692"/>
    </source>
</evidence>
<feature type="transmembrane region" description="Helical" evidence="12">
    <location>
        <begin position="6"/>
        <end position="24"/>
    </location>
</feature>
<keyword evidence="6 12" id="KW-0812">Transmembrane</keyword>
<comment type="similarity">
    <text evidence="3 12">Belongs to the glycosyltransferase 10 family.</text>
</comment>
<keyword evidence="11" id="KW-0325">Glycoprotein</keyword>
<comment type="subcellular location">
    <subcellularLocation>
        <location evidence="1 12">Golgi apparatus</location>
        <location evidence="1 12">Golgi stack membrane</location>
        <topology evidence="1 12">Single-pass type II membrane protein</topology>
    </subcellularLocation>
</comment>
<evidence type="ECO:0000256" key="11">
    <source>
        <dbReference type="ARBA" id="ARBA00023180"/>
    </source>
</evidence>
<sequence>MEFLNFFKILIFFLLLILFYFIYYKQESENYIFKLSKEEEKQELPPILIWNKCIRQDVPKGIGYIDYPVVVPDNDKCEYNCTFTYDRNLEVNASTIIFFIHRFCLPNEWPKNRREDQNFMMYTVECPAETAQYFDQKLPIYEWINSSATYRLDSSVFMPYDALTKITSETPKEYILEQDYVLERIKNKTKFAFQAVTHCNAFSNRDLLTEKLRQLMEVNVVGKCFDKIECNKECYEHELNQHFFYLAFENSICHQYVTEKFWYSLRAFTVPIVLRRSVFKGMDIPPNSFIAVDDFLSINELVEHLKALKNNIKEYLKYFEWTKTYTNRKYGLDYSTTCKICEFATKHFNEKTKSIINLNEFWNEKDCNKDNFVKNFLKL</sequence>
<evidence type="ECO:0000259" key="14">
    <source>
        <dbReference type="Pfam" id="PF17039"/>
    </source>
</evidence>
<evidence type="ECO:0000259" key="13">
    <source>
        <dbReference type="Pfam" id="PF00852"/>
    </source>
</evidence>
<evidence type="ECO:0000256" key="9">
    <source>
        <dbReference type="ARBA" id="ARBA00023034"/>
    </source>
</evidence>
<evidence type="ECO:0000256" key="10">
    <source>
        <dbReference type="ARBA" id="ARBA00023136"/>
    </source>
</evidence>
<name>A0A8S9ZJU9_9BILA</name>
<proteinExistence type="inferred from homology"/>
<dbReference type="InterPro" id="IPR038577">
    <property type="entry name" value="GT10-like_C_sf"/>
</dbReference>
<feature type="domain" description="Fucosyltransferase C-terminal" evidence="13">
    <location>
        <begin position="186"/>
        <end position="359"/>
    </location>
</feature>
<accession>A0A8S9ZJU9</accession>
<comment type="caution">
    <text evidence="15">The sequence shown here is derived from an EMBL/GenBank/DDBJ whole genome shotgun (WGS) entry which is preliminary data.</text>
</comment>
<dbReference type="InterPro" id="IPR031481">
    <property type="entry name" value="Glyco_tran_10_N"/>
</dbReference>
<dbReference type="GO" id="GO:0008417">
    <property type="term" value="F:fucosyltransferase activity"/>
    <property type="evidence" value="ECO:0007669"/>
    <property type="project" value="InterPro"/>
</dbReference>
<keyword evidence="10 12" id="KW-0472">Membrane</keyword>
<keyword evidence="4 12" id="KW-0328">Glycosyltransferase</keyword>
<evidence type="ECO:0000256" key="5">
    <source>
        <dbReference type="ARBA" id="ARBA00022679"/>
    </source>
</evidence>
<feature type="domain" description="Fucosyltransferase N-terminal" evidence="14">
    <location>
        <begin position="45"/>
        <end position="160"/>
    </location>
</feature>
<dbReference type="PANTHER" id="PTHR48438">
    <property type="entry name" value="ALPHA-(1,3)-FUCOSYLTRANSFERASE C-RELATED"/>
    <property type="match status" value="1"/>
</dbReference>
<dbReference type="InterPro" id="IPR001503">
    <property type="entry name" value="Glyco_trans_10"/>
</dbReference>
<evidence type="ECO:0000256" key="1">
    <source>
        <dbReference type="ARBA" id="ARBA00004447"/>
    </source>
</evidence>
<dbReference type="InterPro" id="IPR055270">
    <property type="entry name" value="Glyco_tran_10_C"/>
</dbReference>
<evidence type="ECO:0000256" key="2">
    <source>
        <dbReference type="ARBA" id="ARBA00004922"/>
    </source>
</evidence>
<dbReference type="EMBL" id="JABEBT010000074">
    <property type="protein sequence ID" value="KAF7633541.1"/>
    <property type="molecule type" value="Genomic_DNA"/>
</dbReference>
<organism evidence="15 16">
    <name type="scientific">Meloidogyne graminicola</name>
    <dbReference type="NCBI Taxonomy" id="189291"/>
    <lineage>
        <taxon>Eukaryota</taxon>
        <taxon>Metazoa</taxon>
        <taxon>Ecdysozoa</taxon>
        <taxon>Nematoda</taxon>
        <taxon>Chromadorea</taxon>
        <taxon>Rhabditida</taxon>
        <taxon>Tylenchina</taxon>
        <taxon>Tylenchomorpha</taxon>
        <taxon>Tylenchoidea</taxon>
        <taxon>Meloidogynidae</taxon>
        <taxon>Meloidogyninae</taxon>
        <taxon>Meloidogyne</taxon>
    </lineage>
</organism>
<dbReference type="AlphaFoldDB" id="A0A8S9ZJU9"/>
<keyword evidence="7" id="KW-0735">Signal-anchor</keyword>
<evidence type="ECO:0000313" key="15">
    <source>
        <dbReference type="EMBL" id="KAF7633541.1"/>
    </source>
</evidence>
<dbReference type="Pfam" id="PF00852">
    <property type="entry name" value="Glyco_transf_10"/>
    <property type="match status" value="1"/>
</dbReference>
<evidence type="ECO:0000256" key="3">
    <source>
        <dbReference type="ARBA" id="ARBA00008919"/>
    </source>
</evidence>
<gene>
    <name evidence="15" type="ORF">Mgra_00007034</name>
</gene>
<reference evidence="15" key="1">
    <citation type="journal article" date="2020" name="Ecol. Evol.">
        <title>Genome structure and content of the rice root-knot nematode (Meloidogyne graminicola).</title>
        <authorList>
            <person name="Phan N.T."/>
            <person name="Danchin E.G.J."/>
            <person name="Klopp C."/>
            <person name="Perfus-Barbeoch L."/>
            <person name="Kozlowski D.K."/>
            <person name="Koutsovoulos G.D."/>
            <person name="Lopez-Roques C."/>
            <person name="Bouchez O."/>
            <person name="Zahm M."/>
            <person name="Besnard G."/>
            <person name="Bellafiore S."/>
        </authorList>
    </citation>
    <scope>NUCLEOTIDE SEQUENCE</scope>
    <source>
        <strain evidence="15">VN-18</strain>
    </source>
</reference>
<dbReference type="Gene3D" id="3.40.50.11660">
    <property type="entry name" value="Glycosyl transferase family 10, C-terminal domain"/>
    <property type="match status" value="1"/>
</dbReference>
<evidence type="ECO:0000256" key="4">
    <source>
        <dbReference type="ARBA" id="ARBA00022676"/>
    </source>
</evidence>
<evidence type="ECO:0000256" key="7">
    <source>
        <dbReference type="ARBA" id="ARBA00022968"/>
    </source>
</evidence>